<dbReference type="InterPro" id="IPR022635">
    <property type="entry name" value="DNA_polIII_beta_C"/>
</dbReference>
<proteinExistence type="inferred from homology"/>
<dbReference type="FunFam" id="3.10.150.10:FF:000001">
    <property type="entry name" value="Beta sliding clamp"/>
    <property type="match status" value="1"/>
</dbReference>
<keyword evidence="9" id="KW-0238">DNA-binding</keyword>
<evidence type="ECO:0000259" key="13">
    <source>
        <dbReference type="Pfam" id="PF02768"/>
    </source>
</evidence>
<keyword evidence="5 10" id="KW-0808">Transferase</keyword>
<dbReference type="RefSeq" id="WP_161925706.1">
    <property type="nucleotide sequence ID" value="NZ_BJOU01000001.1"/>
</dbReference>
<comment type="function">
    <text evidence="10">Confers DNA tethering and processivity to DNA polymerases and other proteins. Acts as a clamp, forming a ring around DNA (a reaction catalyzed by the clamp-loading complex) which diffuses in an ATP-independent manner freely and bidirectionally along dsDNA. Initially characterized for its ability to contact the catalytic subunit of DNA polymerase III (Pol III), a complex, multichain enzyme responsible for most of the replicative synthesis in bacteria; Pol III exhibits 3'-5' exonuclease proofreading activity. The beta chain is required for initiation of replication as well as for processivity of DNA replication.</text>
</comment>
<evidence type="ECO:0000256" key="9">
    <source>
        <dbReference type="ARBA" id="ARBA00023125"/>
    </source>
</evidence>
<dbReference type="PANTHER" id="PTHR30478:SF0">
    <property type="entry name" value="BETA SLIDING CLAMP"/>
    <property type="match status" value="1"/>
</dbReference>
<evidence type="ECO:0000313" key="15">
    <source>
        <dbReference type="Proteomes" id="UP000444980"/>
    </source>
</evidence>
<feature type="domain" description="DNA polymerase III beta sliding clamp central" evidence="12">
    <location>
        <begin position="126"/>
        <end position="250"/>
    </location>
</feature>
<reference evidence="15" key="1">
    <citation type="submission" date="2019-06" db="EMBL/GenBank/DDBJ databases">
        <title>Gordonia isolated from sludge of a wastewater treatment plant.</title>
        <authorList>
            <person name="Tamura T."/>
            <person name="Aoyama K."/>
            <person name="Kang Y."/>
            <person name="Saito S."/>
            <person name="Akiyama N."/>
            <person name="Yazawa K."/>
            <person name="Gonoi T."/>
            <person name="Mikami Y."/>
        </authorList>
    </citation>
    <scope>NUCLEOTIDE SEQUENCE [LARGE SCALE GENOMIC DNA]</scope>
    <source>
        <strain evidence="15">NBRC 107697</strain>
    </source>
</reference>
<dbReference type="Proteomes" id="UP000444980">
    <property type="component" value="Unassembled WGS sequence"/>
</dbReference>
<keyword evidence="4 10" id="KW-0963">Cytoplasm</keyword>
<evidence type="ECO:0000256" key="8">
    <source>
        <dbReference type="ARBA" id="ARBA00022932"/>
    </source>
</evidence>
<comment type="caution">
    <text evidence="14">The sequence shown here is derived from an EMBL/GenBank/DDBJ whole genome shotgun (WGS) entry which is preliminary data.</text>
</comment>
<evidence type="ECO:0000313" key="14">
    <source>
        <dbReference type="EMBL" id="GED96202.1"/>
    </source>
</evidence>
<feature type="domain" description="DNA polymerase III beta sliding clamp C-terminal" evidence="13">
    <location>
        <begin position="252"/>
        <end position="359"/>
    </location>
</feature>
<sequence>MKFRVSRDEFAESVAWVARSLPARPPVPVLGCVVLTAGDPGLTVSGFDYEVSAEEAISAEVAEPGRVLVSGRLLADITKALPAKPVEVGLDGARVAITCGSAKFSLPTMPVEDYPEMPAIPPTTGTIPSNIFAEAISQVAVAAGRDDTLPMLTGVRIEIEGRTVVLAATDRFRLAVRELEWQPGDQSASGAVLVPARTLADAAKTASGDSETEITLAFGTGAAIGADGIFGILGGGKKTTTRLLDAEFPKFRQLLPASHTAVATIESAPLLDAIKRVALVADRGAQVRMEFSEGSVLLTAGGDEAGKAEESLPVEFRGEPLTIAFNPGYLQDGLNAIGVPTVDFGFTTPSRPAVLRPSTGEEPVADESGAFLAPDSVFSYLLMPVRLPG</sequence>
<dbReference type="Pfam" id="PF00712">
    <property type="entry name" value="DNA_pol3_beta"/>
    <property type="match status" value="1"/>
</dbReference>
<keyword evidence="6 10" id="KW-0548">Nucleotidyltransferase</keyword>
<dbReference type="EMBL" id="BJOU01000001">
    <property type="protein sequence ID" value="GED96202.1"/>
    <property type="molecule type" value="Genomic_DNA"/>
</dbReference>
<gene>
    <name evidence="14" type="primary">dnaN</name>
    <name evidence="14" type="ORF">nbrc107697_02410</name>
</gene>
<evidence type="ECO:0000256" key="3">
    <source>
        <dbReference type="ARBA" id="ARBA00021035"/>
    </source>
</evidence>
<accession>A0A7M3SU78</accession>
<dbReference type="SUPFAM" id="SSF55979">
    <property type="entry name" value="DNA clamp"/>
    <property type="match status" value="3"/>
</dbReference>
<dbReference type="FunFam" id="3.10.150.10:FF:000005">
    <property type="entry name" value="Beta sliding clamp"/>
    <property type="match status" value="1"/>
</dbReference>
<dbReference type="GO" id="GO:0003677">
    <property type="term" value="F:DNA binding"/>
    <property type="evidence" value="ECO:0007669"/>
    <property type="project" value="UniProtKB-UniRule"/>
</dbReference>
<dbReference type="GO" id="GO:0008408">
    <property type="term" value="F:3'-5' exonuclease activity"/>
    <property type="evidence" value="ECO:0007669"/>
    <property type="project" value="InterPro"/>
</dbReference>
<dbReference type="InterPro" id="IPR022634">
    <property type="entry name" value="DNA_polIII_beta_N"/>
</dbReference>
<dbReference type="GO" id="GO:0009360">
    <property type="term" value="C:DNA polymerase III complex"/>
    <property type="evidence" value="ECO:0007669"/>
    <property type="project" value="InterPro"/>
</dbReference>
<comment type="subunit">
    <text evidence="10">Forms a ring-shaped head-to-tail homodimer around DNA.</text>
</comment>
<evidence type="ECO:0000256" key="7">
    <source>
        <dbReference type="ARBA" id="ARBA00022705"/>
    </source>
</evidence>
<dbReference type="InterPro" id="IPR022637">
    <property type="entry name" value="DNA_polIII_beta_cen"/>
</dbReference>
<evidence type="ECO:0000259" key="11">
    <source>
        <dbReference type="Pfam" id="PF00712"/>
    </source>
</evidence>
<evidence type="ECO:0000256" key="4">
    <source>
        <dbReference type="ARBA" id="ARBA00022490"/>
    </source>
</evidence>
<evidence type="ECO:0000256" key="2">
    <source>
        <dbReference type="ARBA" id="ARBA00010752"/>
    </source>
</evidence>
<dbReference type="GO" id="GO:0006271">
    <property type="term" value="P:DNA strand elongation involved in DNA replication"/>
    <property type="evidence" value="ECO:0007669"/>
    <property type="project" value="TreeGrafter"/>
</dbReference>
<dbReference type="Gene3D" id="3.10.150.10">
    <property type="entry name" value="DNA Polymerase III, subunit A, domain 2"/>
    <property type="match status" value="3"/>
</dbReference>
<dbReference type="InterPro" id="IPR046938">
    <property type="entry name" value="DNA_clamp_sf"/>
</dbReference>
<evidence type="ECO:0000259" key="12">
    <source>
        <dbReference type="Pfam" id="PF02767"/>
    </source>
</evidence>
<dbReference type="InterPro" id="IPR001001">
    <property type="entry name" value="DNA_polIII_beta"/>
</dbReference>
<comment type="similarity">
    <text evidence="2 10">Belongs to the beta sliding clamp family.</text>
</comment>
<dbReference type="NCBIfam" id="TIGR00663">
    <property type="entry name" value="dnan"/>
    <property type="match status" value="1"/>
</dbReference>
<dbReference type="CDD" id="cd00140">
    <property type="entry name" value="beta_clamp"/>
    <property type="match status" value="1"/>
</dbReference>
<dbReference type="AlphaFoldDB" id="A0A7M3SU78"/>
<dbReference type="PIRSF" id="PIRSF000804">
    <property type="entry name" value="DNA_pol_III_b"/>
    <property type="match status" value="1"/>
</dbReference>
<evidence type="ECO:0000256" key="1">
    <source>
        <dbReference type="ARBA" id="ARBA00004496"/>
    </source>
</evidence>
<dbReference type="GO" id="GO:0005737">
    <property type="term" value="C:cytoplasm"/>
    <property type="evidence" value="ECO:0007669"/>
    <property type="project" value="UniProtKB-SubCell"/>
</dbReference>
<feature type="domain" description="DNA polymerase III beta sliding clamp N-terminal" evidence="11">
    <location>
        <begin position="1"/>
        <end position="118"/>
    </location>
</feature>
<keyword evidence="8 10" id="KW-0239">DNA-directed DNA polymerase</keyword>
<keyword evidence="7 10" id="KW-0235">DNA replication</keyword>
<name>A0A7M3SU78_9ACTN</name>
<comment type="subcellular location">
    <subcellularLocation>
        <location evidence="1 10">Cytoplasm</location>
    </subcellularLocation>
</comment>
<dbReference type="Pfam" id="PF02767">
    <property type="entry name" value="DNA_pol3_beta_2"/>
    <property type="match status" value="1"/>
</dbReference>
<organism evidence="14 15">
    <name type="scientific">Gordonia crocea</name>
    <dbReference type="NCBI Taxonomy" id="589162"/>
    <lineage>
        <taxon>Bacteria</taxon>
        <taxon>Bacillati</taxon>
        <taxon>Actinomycetota</taxon>
        <taxon>Actinomycetes</taxon>
        <taxon>Mycobacteriales</taxon>
        <taxon>Gordoniaceae</taxon>
        <taxon>Gordonia</taxon>
    </lineage>
</organism>
<dbReference type="OrthoDB" id="468978at2"/>
<evidence type="ECO:0000256" key="6">
    <source>
        <dbReference type="ARBA" id="ARBA00022695"/>
    </source>
</evidence>
<dbReference type="GO" id="GO:0042802">
    <property type="term" value="F:identical protein binding"/>
    <property type="evidence" value="ECO:0007669"/>
    <property type="project" value="UniProtKB-ARBA"/>
</dbReference>
<keyword evidence="15" id="KW-1185">Reference proteome</keyword>
<evidence type="ECO:0000256" key="5">
    <source>
        <dbReference type="ARBA" id="ARBA00022679"/>
    </source>
</evidence>
<dbReference type="SMART" id="SM00480">
    <property type="entry name" value="POL3Bc"/>
    <property type="match status" value="1"/>
</dbReference>
<dbReference type="Pfam" id="PF02768">
    <property type="entry name" value="DNA_pol3_beta_3"/>
    <property type="match status" value="1"/>
</dbReference>
<dbReference type="PANTHER" id="PTHR30478">
    <property type="entry name" value="DNA POLYMERASE III SUBUNIT BETA"/>
    <property type="match status" value="1"/>
</dbReference>
<protein>
    <recommendedName>
        <fullName evidence="3 10">Beta sliding clamp</fullName>
    </recommendedName>
</protein>
<evidence type="ECO:0000256" key="10">
    <source>
        <dbReference type="PIRNR" id="PIRNR000804"/>
    </source>
</evidence>
<dbReference type="GO" id="GO:0003887">
    <property type="term" value="F:DNA-directed DNA polymerase activity"/>
    <property type="evidence" value="ECO:0007669"/>
    <property type="project" value="UniProtKB-UniRule"/>
</dbReference>